<dbReference type="InterPro" id="IPR036249">
    <property type="entry name" value="Thioredoxin-like_sf"/>
</dbReference>
<accession>A0A1W1Z6D3</accession>
<reference evidence="1 2" key="1">
    <citation type="submission" date="2017-04" db="EMBL/GenBank/DDBJ databases">
        <authorList>
            <person name="Afonso C.L."/>
            <person name="Miller P.J."/>
            <person name="Scott M.A."/>
            <person name="Spackman E."/>
            <person name="Goraichik I."/>
            <person name="Dimitrov K.M."/>
            <person name="Suarez D.L."/>
            <person name="Swayne D.E."/>
        </authorList>
    </citation>
    <scope>NUCLEOTIDE SEQUENCE [LARGE SCALE GENOMIC DNA]</scope>
    <source>
        <strain evidence="1 2">DSM 21164</strain>
    </source>
</reference>
<gene>
    <name evidence="1" type="ORF">SAMN05660703_1204</name>
</gene>
<proteinExistence type="predicted"/>
<sequence length="211" mass="23963">MNTIEVTKNTDEIALAIKNSLFKSMTYGDYRNLVANLVANSKSTGEVQNGDLAKYTMLNHKRMQRLDKTLEFSESVIAKIKKIDKKMTWLVLTESWCGDAAQTMPVMNKLASFNENIAFKVVLRDENLDLMNHFLYNGTLSIPKLIILDAETNNVIADWGPRPAIATKMVQDFKKEFGALTPQFKQNLQMWYTKDKGQSTAEDILSCLLLK</sequence>
<dbReference type="SUPFAM" id="SSF52833">
    <property type="entry name" value="Thioredoxin-like"/>
    <property type="match status" value="1"/>
</dbReference>
<evidence type="ECO:0000313" key="1">
    <source>
        <dbReference type="EMBL" id="SMC43926.1"/>
    </source>
</evidence>
<keyword evidence="2" id="KW-1185">Reference proteome</keyword>
<dbReference type="STRING" id="504486.SAMN05660703_1204"/>
<organism evidence="1 2">
    <name type="scientific">Cellulophaga tyrosinoxydans</name>
    <dbReference type="NCBI Taxonomy" id="504486"/>
    <lineage>
        <taxon>Bacteria</taxon>
        <taxon>Pseudomonadati</taxon>
        <taxon>Bacteroidota</taxon>
        <taxon>Flavobacteriia</taxon>
        <taxon>Flavobacteriales</taxon>
        <taxon>Flavobacteriaceae</taxon>
        <taxon>Cellulophaga</taxon>
    </lineage>
</organism>
<dbReference type="AlphaFoldDB" id="A0A1W1Z6D3"/>
<dbReference type="EMBL" id="FWXO01000001">
    <property type="protein sequence ID" value="SMC43926.1"/>
    <property type="molecule type" value="Genomic_DNA"/>
</dbReference>
<dbReference type="RefSeq" id="WP_084060468.1">
    <property type="nucleotide sequence ID" value="NZ_FWXO01000001.1"/>
</dbReference>
<dbReference type="Pfam" id="PF14595">
    <property type="entry name" value="Thioredoxin_9"/>
    <property type="match status" value="1"/>
</dbReference>
<name>A0A1W1Z6D3_9FLAO</name>
<dbReference type="Proteomes" id="UP000192360">
    <property type="component" value="Unassembled WGS sequence"/>
</dbReference>
<dbReference type="OrthoDB" id="6120799at2"/>
<evidence type="ECO:0000313" key="2">
    <source>
        <dbReference type="Proteomes" id="UP000192360"/>
    </source>
</evidence>
<dbReference type="Gene3D" id="3.40.30.10">
    <property type="entry name" value="Glutaredoxin"/>
    <property type="match status" value="1"/>
</dbReference>
<protein>
    <submittedName>
        <fullName evidence="1">Thioredoxin</fullName>
    </submittedName>
</protein>